<dbReference type="EMBL" id="BAEN01000014">
    <property type="protein sequence ID" value="GAC13055.1"/>
    <property type="molecule type" value="Genomic_DNA"/>
</dbReference>
<accession>K6YNX6</accession>
<dbReference type="PROSITE" id="PS50932">
    <property type="entry name" value="HTH_LACI_2"/>
    <property type="match status" value="1"/>
</dbReference>
<dbReference type="Pfam" id="PF13377">
    <property type="entry name" value="Peripla_BP_3"/>
    <property type="match status" value="1"/>
</dbReference>
<keyword evidence="3" id="KW-0804">Transcription</keyword>
<keyword evidence="1" id="KW-0805">Transcription regulation</keyword>
<dbReference type="SMART" id="SM00354">
    <property type="entry name" value="HTH_LACI"/>
    <property type="match status" value="1"/>
</dbReference>
<dbReference type="STRING" id="1127673.GLIP_0408"/>
<comment type="caution">
    <text evidence="5">The sequence shown here is derived from an EMBL/GenBank/DDBJ whole genome shotgun (WGS) entry which is preliminary data.</text>
</comment>
<proteinExistence type="predicted"/>
<evidence type="ECO:0000256" key="1">
    <source>
        <dbReference type="ARBA" id="ARBA00023015"/>
    </source>
</evidence>
<keyword evidence="2" id="KW-0238">DNA-binding</keyword>
<evidence type="ECO:0000259" key="4">
    <source>
        <dbReference type="PROSITE" id="PS50932"/>
    </source>
</evidence>
<dbReference type="InterPro" id="IPR046335">
    <property type="entry name" value="LacI/GalR-like_sensor"/>
</dbReference>
<dbReference type="GO" id="GO:0000976">
    <property type="term" value="F:transcription cis-regulatory region binding"/>
    <property type="evidence" value="ECO:0007669"/>
    <property type="project" value="TreeGrafter"/>
</dbReference>
<dbReference type="Gene3D" id="3.40.50.2300">
    <property type="match status" value="2"/>
</dbReference>
<name>K6YNX6_9ALTE</name>
<dbReference type="CDD" id="cd06279">
    <property type="entry name" value="PBP1_LacI-like"/>
    <property type="match status" value="1"/>
</dbReference>
<feature type="domain" description="HTH lacI-type" evidence="4">
    <location>
        <begin position="18"/>
        <end position="73"/>
    </location>
</feature>
<evidence type="ECO:0000313" key="5">
    <source>
        <dbReference type="EMBL" id="GAC13055.1"/>
    </source>
</evidence>
<keyword evidence="6" id="KW-1185">Reference proteome</keyword>
<dbReference type="CDD" id="cd01392">
    <property type="entry name" value="HTH_LacI"/>
    <property type="match status" value="1"/>
</dbReference>
<dbReference type="SUPFAM" id="SSF47413">
    <property type="entry name" value="lambda repressor-like DNA-binding domains"/>
    <property type="match status" value="1"/>
</dbReference>
<dbReference type="PANTHER" id="PTHR30146:SF138">
    <property type="entry name" value="TRANSCRIPTIONAL REGULATORY PROTEIN"/>
    <property type="match status" value="1"/>
</dbReference>
<reference evidence="5 6" key="1">
    <citation type="journal article" date="2017" name="Antonie Van Leeuwenhoek">
        <title>Rhizobium rhizosphaerae sp. nov., a novel species isolated from rice rhizosphere.</title>
        <authorList>
            <person name="Zhao J.J."/>
            <person name="Zhang J."/>
            <person name="Zhang R.J."/>
            <person name="Zhang C.W."/>
            <person name="Yin H.Q."/>
            <person name="Zhang X.X."/>
        </authorList>
    </citation>
    <scope>NUCLEOTIDE SEQUENCE [LARGE SCALE GENOMIC DNA]</scope>
    <source>
        <strain evidence="5 6">E3</strain>
    </source>
</reference>
<protein>
    <submittedName>
        <fullName evidence="5">Transcriptional regulator, sugar-binding, putative</fullName>
    </submittedName>
</protein>
<dbReference type="PANTHER" id="PTHR30146">
    <property type="entry name" value="LACI-RELATED TRANSCRIPTIONAL REPRESSOR"/>
    <property type="match status" value="1"/>
</dbReference>
<evidence type="ECO:0000313" key="6">
    <source>
        <dbReference type="Proteomes" id="UP000006334"/>
    </source>
</evidence>
<dbReference type="Pfam" id="PF00356">
    <property type="entry name" value="LacI"/>
    <property type="match status" value="1"/>
</dbReference>
<evidence type="ECO:0000256" key="2">
    <source>
        <dbReference type="ARBA" id="ARBA00023125"/>
    </source>
</evidence>
<dbReference type="Proteomes" id="UP000006334">
    <property type="component" value="Unassembled WGS sequence"/>
</dbReference>
<dbReference type="OrthoDB" id="5171752at2"/>
<dbReference type="GO" id="GO:0003700">
    <property type="term" value="F:DNA-binding transcription factor activity"/>
    <property type="evidence" value="ECO:0007669"/>
    <property type="project" value="TreeGrafter"/>
</dbReference>
<dbReference type="RefSeq" id="WP_008842875.1">
    <property type="nucleotide sequence ID" value="NZ_BAEN01000014.1"/>
</dbReference>
<dbReference type="InterPro" id="IPR000843">
    <property type="entry name" value="HTH_LacI"/>
</dbReference>
<dbReference type="InterPro" id="IPR010982">
    <property type="entry name" value="Lambda_DNA-bd_dom_sf"/>
</dbReference>
<organism evidence="5 6">
    <name type="scientific">Aliiglaciecola lipolytica E3</name>
    <dbReference type="NCBI Taxonomy" id="1127673"/>
    <lineage>
        <taxon>Bacteria</taxon>
        <taxon>Pseudomonadati</taxon>
        <taxon>Pseudomonadota</taxon>
        <taxon>Gammaproteobacteria</taxon>
        <taxon>Alteromonadales</taxon>
        <taxon>Alteromonadaceae</taxon>
        <taxon>Aliiglaciecola</taxon>
    </lineage>
</organism>
<dbReference type="AlphaFoldDB" id="K6YNX6"/>
<dbReference type="SUPFAM" id="SSF53822">
    <property type="entry name" value="Periplasmic binding protein-like I"/>
    <property type="match status" value="1"/>
</dbReference>
<dbReference type="InterPro" id="IPR028082">
    <property type="entry name" value="Peripla_BP_I"/>
</dbReference>
<evidence type="ECO:0000256" key="3">
    <source>
        <dbReference type="ARBA" id="ARBA00023163"/>
    </source>
</evidence>
<dbReference type="eggNOG" id="COG1609">
    <property type="taxonomic scope" value="Bacteria"/>
</dbReference>
<dbReference type="Gene3D" id="1.10.260.40">
    <property type="entry name" value="lambda repressor-like DNA-binding domains"/>
    <property type="match status" value="1"/>
</dbReference>
<gene>
    <name evidence="5" type="ORF">GLIP_0408</name>
</gene>
<sequence>MQQLESNGVVQVSRTKKLNLKQVAEELGVSTATVSNAFNRPDQLSAKLRERILLEAAELGYHGPNLAARTLRRGESDVIGVMLLDSLTYSLSDPVANQLLQGIAEVLVERNKHMLLLSSRIEAGQQRGAESLPDGFILYGAIDQHSFDFILKTGKPVIVVDSEYKETASVNIDNQNGAFRIAEYAIHDENEKVAILGLRLINTDRVCRLTEADLAQESQEVSQARLAGYQMAAEQKNCHIPAASMWHIPINDAELAEIAAREALTVNPRPTVLLCMSDIIALAAIRVARELNIRVPEELSITGFDDIPESARSEPPITTVCQQSIEKGRMAARLLLDGKAKEHLVLETRLVVRGSCR</sequence>